<dbReference type="Gene3D" id="3.40.50.2300">
    <property type="match status" value="1"/>
</dbReference>
<dbReference type="SMART" id="SM00421">
    <property type="entry name" value="HTH_LUXR"/>
    <property type="match status" value="1"/>
</dbReference>
<dbReference type="InterPro" id="IPR001789">
    <property type="entry name" value="Sig_transdc_resp-reg_receiver"/>
</dbReference>
<dbReference type="PRINTS" id="PR00038">
    <property type="entry name" value="HTHLUXR"/>
</dbReference>
<organism evidence="5 6">
    <name type="scientific">Grimontia hollisae</name>
    <name type="common">Vibrio hollisae</name>
    <dbReference type="NCBI Taxonomy" id="673"/>
    <lineage>
        <taxon>Bacteria</taxon>
        <taxon>Pseudomonadati</taxon>
        <taxon>Pseudomonadota</taxon>
        <taxon>Gammaproteobacteria</taxon>
        <taxon>Vibrionales</taxon>
        <taxon>Vibrionaceae</taxon>
        <taxon>Grimontia</taxon>
    </lineage>
</organism>
<evidence type="ECO:0000313" key="6">
    <source>
        <dbReference type="Proteomes" id="UP000254512"/>
    </source>
</evidence>
<gene>
    <name evidence="5" type="primary">nreC</name>
    <name evidence="5" type="ORF">NCTC11645_00398</name>
</gene>
<dbReference type="InterPro" id="IPR000792">
    <property type="entry name" value="Tscrpt_reg_LuxR_C"/>
</dbReference>
<dbReference type="PROSITE" id="PS50043">
    <property type="entry name" value="HTH_LUXR_2"/>
    <property type="match status" value="1"/>
</dbReference>
<dbReference type="Pfam" id="PF00196">
    <property type="entry name" value="GerE"/>
    <property type="match status" value="1"/>
</dbReference>
<dbReference type="EMBL" id="UGHD01000002">
    <property type="protein sequence ID" value="STO56084.1"/>
    <property type="molecule type" value="Genomic_DNA"/>
</dbReference>
<evidence type="ECO:0000313" key="5">
    <source>
        <dbReference type="EMBL" id="STO56084.1"/>
    </source>
</evidence>
<proteinExistence type="predicted"/>
<dbReference type="PANTHER" id="PTHR45566:SF1">
    <property type="entry name" value="HTH-TYPE TRANSCRIPTIONAL REGULATOR YHJB-RELATED"/>
    <property type="match status" value="1"/>
</dbReference>
<dbReference type="CDD" id="cd06170">
    <property type="entry name" value="LuxR_C_like"/>
    <property type="match status" value="1"/>
</dbReference>
<dbReference type="SUPFAM" id="SSF52172">
    <property type="entry name" value="CheY-like"/>
    <property type="match status" value="1"/>
</dbReference>
<dbReference type="InterPro" id="IPR051015">
    <property type="entry name" value="EvgA-like"/>
</dbReference>
<sequence>MYKFLVADDHPLFRDALIAVIHGRFEECDILQSENIERTLDVAGDNPDLDLILLDLNMPGMAGLKGLLELRNQYPTIPVAIISAETNKQIILQTIAYGAVGFIAKSAPRERMRDAFEKILDGHVYLPADIIRAEGEGETSQRRKEDPQFSPEMLHTLTRRQLLVLKSMAQGAANKQIAYDLNISETTVKSHVSAILKKLGVHNRIQAVVGVTNIDFDRYLKR</sequence>
<protein>
    <submittedName>
        <fullName evidence="5">Nitrogen regulation protein C</fullName>
    </submittedName>
</protein>
<dbReference type="PROSITE" id="PS50110">
    <property type="entry name" value="RESPONSE_REGULATORY"/>
    <property type="match status" value="1"/>
</dbReference>
<dbReference type="SMART" id="SM00448">
    <property type="entry name" value="REC"/>
    <property type="match status" value="1"/>
</dbReference>
<dbReference type="GeneID" id="58896536"/>
<dbReference type="STRING" id="673.AL542_11420"/>
<evidence type="ECO:0000259" key="3">
    <source>
        <dbReference type="PROSITE" id="PS50043"/>
    </source>
</evidence>
<dbReference type="PROSITE" id="PS00622">
    <property type="entry name" value="HTH_LUXR_1"/>
    <property type="match status" value="1"/>
</dbReference>
<dbReference type="Pfam" id="PF00072">
    <property type="entry name" value="Response_reg"/>
    <property type="match status" value="1"/>
</dbReference>
<evidence type="ECO:0000259" key="4">
    <source>
        <dbReference type="PROSITE" id="PS50110"/>
    </source>
</evidence>
<accession>A0A377HJ30</accession>
<dbReference type="Proteomes" id="UP000254512">
    <property type="component" value="Unassembled WGS sequence"/>
</dbReference>
<dbReference type="RefSeq" id="WP_005504170.1">
    <property type="nucleotide sequence ID" value="NZ_CABMOB010000001.1"/>
</dbReference>
<name>A0A377HJ30_GRIHO</name>
<dbReference type="GO" id="GO:0000160">
    <property type="term" value="P:phosphorelay signal transduction system"/>
    <property type="evidence" value="ECO:0007669"/>
    <property type="project" value="InterPro"/>
</dbReference>
<dbReference type="AlphaFoldDB" id="A0A377HJ30"/>
<reference evidence="5 6" key="1">
    <citation type="submission" date="2018-06" db="EMBL/GenBank/DDBJ databases">
        <authorList>
            <consortium name="Pathogen Informatics"/>
            <person name="Doyle S."/>
        </authorList>
    </citation>
    <scope>NUCLEOTIDE SEQUENCE [LARGE SCALE GENOMIC DNA]</scope>
    <source>
        <strain evidence="5 6">NCTC11645</strain>
    </source>
</reference>
<dbReference type="KEGG" id="gho:AL542_11420"/>
<feature type="domain" description="HTH luxR-type" evidence="3">
    <location>
        <begin position="150"/>
        <end position="215"/>
    </location>
</feature>
<feature type="modified residue" description="4-aspartylphosphate" evidence="2">
    <location>
        <position position="55"/>
    </location>
</feature>
<keyword evidence="1 2" id="KW-0597">Phosphoprotein</keyword>
<dbReference type="InterPro" id="IPR058245">
    <property type="entry name" value="NreC/VraR/RcsB-like_REC"/>
</dbReference>
<feature type="domain" description="Response regulatory" evidence="4">
    <location>
        <begin position="3"/>
        <end position="120"/>
    </location>
</feature>
<evidence type="ECO:0000256" key="1">
    <source>
        <dbReference type="ARBA" id="ARBA00022553"/>
    </source>
</evidence>
<evidence type="ECO:0000256" key="2">
    <source>
        <dbReference type="PROSITE-ProRule" id="PRU00169"/>
    </source>
</evidence>
<dbReference type="GO" id="GO:0006355">
    <property type="term" value="P:regulation of DNA-templated transcription"/>
    <property type="evidence" value="ECO:0007669"/>
    <property type="project" value="InterPro"/>
</dbReference>
<dbReference type="InterPro" id="IPR011006">
    <property type="entry name" value="CheY-like_superfamily"/>
</dbReference>
<dbReference type="PANTHER" id="PTHR45566">
    <property type="entry name" value="HTH-TYPE TRANSCRIPTIONAL REGULATOR YHJB-RELATED"/>
    <property type="match status" value="1"/>
</dbReference>
<dbReference type="CDD" id="cd17535">
    <property type="entry name" value="REC_NarL-like"/>
    <property type="match status" value="1"/>
</dbReference>